<evidence type="ECO:0000313" key="1">
    <source>
        <dbReference type="EMBL" id="KAA8482406.1"/>
    </source>
</evidence>
<dbReference type="EMBL" id="VWNE01000017">
    <property type="protein sequence ID" value="KAA8482406.1"/>
    <property type="molecule type" value="Genomic_DNA"/>
</dbReference>
<dbReference type="AlphaFoldDB" id="A0A5M9H646"/>
<evidence type="ECO:0000313" key="2">
    <source>
        <dbReference type="Proteomes" id="UP000322918"/>
    </source>
</evidence>
<protein>
    <submittedName>
        <fullName evidence="1">Uncharacterized protein</fullName>
    </submittedName>
</protein>
<organism evidence="1 2">
    <name type="scientific">Arcticibacter tournemirensis</name>
    <dbReference type="NCBI Taxonomy" id="699437"/>
    <lineage>
        <taxon>Bacteria</taxon>
        <taxon>Pseudomonadati</taxon>
        <taxon>Bacteroidota</taxon>
        <taxon>Sphingobacteriia</taxon>
        <taxon>Sphingobacteriales</taxon>
        <taxon>Sphingobacteriaceae</taxon>
        <taxon>Arcticibacter</taxon>
    </lineage>
</organism>
<gene>
    <name evidence="1" type="ORF">F1649_11890</name>
</gene>
<keyword evidence="2" id="KW-1185">Reference proteome</keyword>
<proteinExistence type="predicted"/>
<reference evidence="1 2" key="1">
    <citation type="submission" date="2019-09" db="EMBL/GenBank/DDBJ databases">
        <title>Pararcticibacter amylolyticus gen. nov., sp. nov., isolated from a rottenly hemp rope, and reclassification of Pedobacter tournemirensis as Pararcticibacter tournemirensis comb. nov.</title>
        <authorList>
            <person name="Cai Y."/>
        </authorList>
    </citation>
    <scope>NUCLEOTIDE SEQUENCE [LARGE SCALE GENOMIC DNA]</scope>
    <source>
        <strain evidence="1 2">TF5-37.2-LB10</strain>
    </source>
</reference>
<dbReference type="RefSeq" id="WP_141815782.1">
    <property type="nucleotide sequence ID" value="NZ_VFPL01000001.1"/>
</dbReference>
<dbReference type="Proteomes" id="UP000322918">
    <property type="component" value="Unassembled WGS sequence"/>
</dbReference>
<comment type="caution">
    <text evidence="1">The sequence shown here is derived from an EMBL/GenBank/DDBJ whole genome shotgun (WGS) entry which is preliminary data.</text>
</comment>
<accession>A0A5M9H646</accession>
<name>A0A5M9H646_9SPHI</name>
<sequence>MESEKGLDGISRFADKENVELGTGIVIVMPRAFPSHTWPDYIPKEIFMRFNDDGWRSKDSAL</sequence>